<keyword evidence="6" id="KW-0614">Plasmid</keyword>
<dbReference type="PATRIC" id="fig|861299.3.peg.6161"/>
<evidence type="ECO:0000256" key="1">
    <source>
        <dbReference type="ARBA" id="ARBA00022692"/>
    </source>
</evidence>
<accession>W0RRM5</accession>
<evidence type="ECO:0000313" key="6">
    <source>
        <dbReference type="EMBL" id="AHG93639.1"/>
    </source>
</evidence>
<dbReference type="InParanoid" id="W0RRM5"/>
<dbReference type="KEGG" id="gba:J421_6104"/>
<gene>
    <name evidence="6" type="ORF">J421_6104</name>
</gene>
<keyword evidence="1 4" id="KW-0812">Transmembrane</keyword>
<organism evidence="6 7">
    <name type="scientific">Gemmatirosa kalamazoonensis</name>
    <dbReference type="NCBI Taxonomy" id="861299"/>
    <lineage>
        <taxon>Bacteria</taxon>
        <taxon>Pseudomonadati</taxon>
        <taxon>Gemmatimonadota</taxon>
        <taxon>Gemmatimonadia</taxon>
        <taxon>Gemmatimonadales</taxon>
        <taxon>Gemmatimonadaceae</taxon>
        <taxon>Gemmatirosa</taxon>
    </lineage>
</organism>
<keyword evidence="3 4" id="KW-0472">Membrane</keyword>
<keyword evidence="2 4" id="KW-1133">Transmembrane helix</keyword>
<evidence type="ECO:0000256" key="2">
    <source>
        <dbReference type="ARBA" id="ARBA00022989"/>
    </source>
</evidence>
<dbReference type="RefSeq" id="WP_025414934.1">
    <property type="nucleotide sequence ID" value="NZ_CP007130.1"/>
</dbReference>
<dbReference type="InterPro" id="IPR011701">
    <property type="entry name" value="MFS"/>
</dbReference>
<keyword evidence="7" id="KW-1185">Reference proteome</keyword>
<evidence type="ECO:0000256" key="4">
    <source>
        <dbReference type="SAM" id="Phobius"/>
    </source>
</evidence>
<feature type="transmembrane region" description="Helical" evidence="4">
    <location>
        <begin position="6"/>
        <end position="25"/>
    </location>
</feature>
<sequence length="99" mass="10571">MESSPAGLNRAWALFGVYGLFFGLTEGTEKALVADLVPRARRGTAFGWYNLAIGLAALPASLLFGFVWDRVGPPAAFTLGAFLALLAAIVLGFVRVDRR</sequence>
<feature type="domain" description="Major facilitator superfamily (MFS) profile" evidence="5">
    <location>
        <begin position="1"/>
        <end position="99"/>
    </location>
</feature>
<dbReference type="SUPFAM" id="SSF103473">
    <property type="entry name" value="MFS general substrate transporter"/>
    <property type="match status" value="1"/>
</dbReference>
<reference evidence="6 7" key="1">
    <citation type="journal article" date="2014" name="Genome Announc.">
        <title>Genome Sequence and Methylome of Soil Bacterium Gemmatirosa kalamazoonensis KBS708T, a Member of the Rarely Cultivated Gemmatimonadetes Phylum.</title>
        <authorList>
            <person name="Debruyn J.M."/>
            <person name="Radosevich M."/>
            <person name="Wommack K.E."/>
            <person name="Polson S.W."/>
            <person name="Hauser L.J."/>
            <person name="Fawaz M.N."/>
            <person name="Korlach J."/>
            <person name="Tsai Y.C."/>
        </authorList>
    </citation>
    <scope>NUCLEOTIDE SEQUENCE [LARGE SCALE GENOMIC DNA]</scope>
    <source>
        <strain evidence="6 7">KBS708</strain>
        <plasmid evidence="7">Plasmid 2</plasmid>
    </source>
</reference>
<evidence type="ECO:0000259" key="5">
    <source>
        <dbReference type="PROSITE" id="PS50850"/>
    </source>
</evidence>
<dbReference type="InterPro" id="IPR020846">
    <property type="entry name" value="MFS_dom"/>
</dbReference>
<dbReference type="PANTHER" id="PTHR23518">
    <property type="entry name" value="C-METHYLTRANSFERASE"/>
    <property type="match status" value="1"/>
</dbReference>
<dbReference type="HOGENOM" id="CLU_2316269_0_0_0"/>
<dbReference type="PROSITE" id="PS50850">
    <property type="entry name" value="MFS"/>
    <property type="match status" value="1"/>
</dbReference>
<evidence type="ECO:0000256" key="3">
    <source>
        <dbReference type="ARBA" id="ARBA00023136"/>
    </source>
</evidence>
<dbReference type="InterPro" id="IPR036259">
    <property type="entry name" value="MFS_trans_sf"/>
</dbReference>
<dbReference type="PANTHER" id="PTHR23518:SF2">
    <property type="entry name" value="MAJOR FACILITATOR SUPERFAMILY TRANSPORTER"/>
    <property type="match status" value="1"/>
</dbReference>
<geneLocation type="plasmid" evidence="6 7">
    <name>2</name>
</geneLocation>
<evidence type="ECO:0000313" key="7">
    <source>
        <dbReference type="Proteomes" id="UP000019151"/>
    </source>
</evidence>
<dbReference type="AlphaFoldDB" id="W0RRM5"/>
<dbReference type="eggNOG" id="COG2270">
    <property type="taxonomic scope" value="Bacteria"/>
</dbReference>
<feature type="transmembrane region" description="Helical" evidence="4">
    <location>
        <begin position="46"/>
        <end position="68"/>
    </location>
</feature>
<dbReference type="EMBL" id="CP007130">
    <property type="protein sequence ID" value="AHG93639.1"/>
    <property type="molecule type" value="Genomic_DNA"/>
</dbReference>
<dbReference type="Pfam" id="PF07690">
    <property type="entry name" value="MFS_1"/>
    <property type="match status" value="1"/>
</dbReference>
<dbReference type="GO" id="GO:0022857">
    <property type="term" value="F:transmembrane transporter activity"/>
    <property type="evidence" value="ECO:0007669"/>
    <property type="project" value="InterPro"/>
</dbReference>
<name>W0RRM5_9BACT</name>
<feature type="transmembrane region" description="Helical" evidence="4">
    <location>
        <begin position="74"/>
        <end position="94"/>
    </location>
</feature>
<dbReference type="Proteomes" id="UP000019151">
    <property type="component" value="Plasmid 2"/>
</dbReference>
<dbReference type="Gene3D" id="1.20.1250.20">
    <property type="entry name" value="MFS general substrate transporter like domains"/>
    <property type="match status" value="1"/>
</dbReference>
<protein>
    <submittedName>
        <fullName evidence="6">Major facilitator superfamily MFS_1</fullName>
    </submittedName>
</protein>
<proteinExistence type="predicted"/>
<dbReference type="OrthoDB" id="9803985at2"/>